<evidence type="ECO:0000313" key="5">
    <source>
        <dbReference type="Proteomes" id="UP000070263"/>
    </source>
</evidence>
<keyword evidence="2" id="KW-0378">Hydrolase</keyword>
<dbReference type="InterPro" id="IPR008918">
    <property type="entry name" value="HhH2"/>
</dbReference>
<sequence length="276" mass="31551">MSKKIIFDGGYLAHRTKSIPFFRNLVVKEKRVGLAFGIMNTIKKYINEGYEDFAVAWDKGFASHRREILDSYKSSRKEAIKSSISAEEWGFTETFLGFFGIKQYYHPELEADDVMGYFAKQTQESLYIFTVDKDLYQLVSDKVSILHPEKGLIDDSGVVAEFGVAPKEIPKMLAIAGDRVDDIKGIEGIGYKTASKYINKGLPSLTERQQGLIVDNGDVIDRNLKLTKLKTDIEPLEIKYNKNLDEFERLINEYEMLSLKELVEDDEQPSITDFVR</sequence>
<proteinExistence type="predicted"/>
<dbReference type="SMART" id="SM00475">
    <property type="entry name" value="53EXOc"/>
    <property type="match status" value="1"/>
</dbReference>
<feature type="domain" description="5'-3' exonuclease" evidence="3">
    <location>
        <begin position="3"/>
        <end position="239"/>
    </location>
</feature>
<dbReference type="Gene3D" id="1.10.150.20">
    <property type="entry name" value="5' to 3' exonuclease, C-terminal subdomain"/>
    <property type="match status" value="1"/>
</dbReference>
<accession>A0A133VLN3</accession>
<dbReference type="InterPro" id="IPR002421">
    <property type="entry name" value="5-3_exonuclease"/>
</dbReference>
<keyword evidence="5" id="KW-1185">Reference proteome</keyword>
<keyword evidence="1" id="KW-0540">Nuclease</keyword>
<dbReference type="GO" id="GO:0017108">
    <property type="term" value="F:5'-flap endonuclease activity"/>
    <property type="evidence" value="ECO:0007669"/>
    <property type="project" value="InterPro"/>
</dbReference>
<dbReference type="SMART" id="SM00279">
    <property type="entry name" value="HhH2"/>
    <property type="match status" value="1"/>
</dbReference>
<dbReference type="PANTHER" id="PTHR42646">
    <property type="entry name" value="FLAP ENDONUCLEASE XNI"/>
    <property type="match status" value="1"/>
</dbReference>
<dbReference type="InterPro" id="IPR038969">
    <property type="entry name" value="FEN"/>
</dbReference>
<dbReference type="Proteomes" id="UP000070263">
    <property type="component" value="Unassembled WGS sequence"/>
</dbReference>
<comment type="caution">
    <text evidence="4">The sequence shown here is derived from an EMBL/GenBank/DDBJ whole genome shotgun (WGS) entry which is preliminary data.</text>
</comment>
<dbReference type="InterPro" id="IPR029060">
    <property type="entry name" value="PIN-like_dom_sf"/>
</dbReference>
<evidence type="ECO:0000256" key="2">
    <source>
        <dbReference type="ARBA" id="ARBA00022801"/>
    </source>
</evidence>
<gene>
    <name evidence="4" type="ORF">AKJ51_01535</name>
</gene>
<dbReference type="PANTHER" id="PTHR42646:SF2">
    <property type="entry name" value="5'-3' EXONUCLEASE FAMILY PROTEIN"/>
    <property type="match status" value="1"/>
</dbReference>
<dbReference type="Gene3D" id="3.40.50.1010">
    <property type="entry name" value="5'-nuclease"/>
    <property type="match status" value="1"/>
</dbReference>
<name>A0A133VLN3_9EURY</name>
<dbReference type="Pfam" id="PF02739">
    <property type="entry name" value="5_3_exonuc_N"/>
    <property type="match status" value="1"/>
</dbReference>
<evidence type="ECO:0000259" key="3">
    <source>
        <dbReference type="SMART" id="SM00475"/>
    </source>
</evidence>
<organism evidence="4 5">
    <name type="scientific">candidate division MSBL1 archaeon SCGC-AAA382A20</name>
    <dbReference type="NCBI Taxonomy" id="1698280"/>
    <lineage>
        <taxon>Archaea</taxon>
        <taxon>Methanobacteriati</taxon>
        <taxon>Methanobacteriota</taxon>
        <taxon>candidate division MSBL1</taxon>
    </lineage>
</organism>
<dbReference type="GO" id="GO:0003677">
    <property type="term" value="F:DNA binding"/>
    <property type="evidence" value="ECO:0007669"/>
    <property type="project" value="InterPro"/>
</dbReference>
<dbReference type="InterPro" id="IPR036279">
    <property type="entry name" value="5-3_exonuclease_C_sf"/>
</dbReference>
<evidence type="ECO:0000313" key="4">
    <source>
        <dbReference type="EMBL" id="KXB07333.1"/>
    </source>
</evidence>
<dbReference type="EMBL" id="LHYE01000010">
    <property type="protein sequence ID" value="KXB07333.1"/>
    <property type="molecule type" value="Genomic_DNA"/>
</dbReference>
<dbReference type="GO" id="GO:0033567">
    <property type="term" value="P:DNA replication, Okazaki fragment processing"/>
    <property type="evidence" value="ECO:0007669"/>
    <property type="project" value="InterPro"/>
</dbReference>
<dbReference type="SUPFAM" id="SSF47807">
    <property type="entry name" value="5' to 3' exonuclease, C-terminal subdomain"/>
    <property type="match status" value="1"/>
</dbReference>
<reference evidence="4 5" key="1">
    <citation type="journal article" date="2016" name="Sci. Rep.">
        <title>Metabolic traits of an uncultured archaeal lineage -MSBL1- from brine pools of the Red Sea.</title>
        <authorList>
            <person name="Mwirichia R."/>
            <person name="Alam I."/>
            <person name="Rashid M."/>
            <person name="Vinu M."/>
            <person name="Ba-Alawi W."/>
            <person name="Anthony Kamau A."/>
            <person name="Kamanda Ngugi D."/>
            <person name="Goker M."/>
            <person name="Klenk H.P."/>
            <person name="Bajic V."/>
            <person name="Stingl U."/>
        </authorList>
    </citation>
    <scope>NUCLEOTIDE SEQUENCE [LARGE SCALE GENOMIC DNA]</scope>
    <source>
        <strain evidence="4">SCGC-AAA382A20</strain>
    </source>
</reference>
<protein>
    <recommendedName>
        <fullName evidence="3">5'-3' exonuclease domain-containing protein</fullName>
    </recommendedName>
</protein>
<dbReference type="AlphaFoldDB" id="A0A133VLN3"/>
<dbReference type="InterPro" id="IPR020046">
    <property type="entry name" value="5-3_exonucl_a-hlix_arch_N"/>
</dbReference>
<dbReference type="SUPFAM" id="SSF88723">
    <property type="entry name" value="PIN domain-like"/>
    <property type="match status" value="1"/>
</dbReference>
<evidence type="ECO:0000256" key="1">
    <source>
        <dbReference type="ARBA" id="ARBA00022722"/>
    </source>
</evidence>
<dbReference type="GO" id="GO:0008409">
    <property type="term" value="F:5'-3' exonuclease activity"/>
    <property type="evidence" value="ECO:0007669"/>
    <property type="project" value="InterPro"/>
</dbReference>